<sequence>MSSNTSPPVVTLYSPVDDHSFESQPQHSPLHDPEDYYRSSPGKLDTRNPDNHQDYAVSPISPADSQAPIMGVGQAQEYPPPPPMTTYPPPPTMSAPSTGVVNGEIGAVYAPPMPPPQARQDPYAGATMPMTPLTPGPRTPGLREEADVDKYDQKVQGYDRKDLAVKFRVRLAKVFLRGLNCACSTVVLALLVSTFVIFNTSKNLAPRNNLPPWAASTPQWPQITVLCIAVLSLCISLYIMYGYWRGGHKRAEKVAVYWTVIAVVTFIFTIIVWALAAGIMQGSRNSSQGKDIWGWACKDNNRRKLFQDDINYKLVCRQQDWVLVCAIIEITVETVTIAIYGFTFWRLASKRKLRKSMDVRDKARNELWLVKLREQQAAEANDPKAPDVETDANTAYNKLNGTTVYASSPDAEEGRAPIMLQPPPRGHYATVPHKANNPSPPGSADDRVPPTPRSVSFQAPLTGTYPPPPMSASFPRRSPPSSSGSNK</sequence>
<feature type="region of interest" description="Disordered" evidence="1">
    <location>
        <begin position="376"/>
        <end position="487"/>
    </location>
</feature>
<evidence type="ECO:0000256" key="1">
    <source>
        <dbReference type="SAM" id="MobiDB-lite"/>
    </source>
</evidence>
<reference evidence="3 4" key="1">
    <citation type="submission" date="2024-02" db="EMBL/GenBank/DDBJ databases">
        <title>Discinaceae phylogenomics.</title>
        <authorList>
            <person name="Dirks A.C."/>
            <person name="James T.Y."/>
        </authorList>
    </citation>
    <scope>NUCLEOTIDE SEQUENCE [LARGE SCALE GENOMIC DNA]</scope>
    <source>
        <strain evidence="3 4">ACD0624</strain>
    </source>
</reference>
<feature type="compositionally biased region" description="Basic and acidic residues" evidence="1">
    <location>
        <begin position="44"/>
        <end position="53"/>
    </location>
</feature>
<feature type="compositionally biased region" description="Basic and acidic residues" evidence="1">
    <location>
        <begin position="376"/>
        <end position="387"/>
    </location>
</feature>
<feature type="compositionally biased region" description="Polar residues" evidence="1">
    <location>
        <begin position="391"/>
        <end position="406"/>
    </location>
</feature>
<keyword evidence="2" id="KW-0472">Membrane</keyword>
<evidence type="ECO:0000256" key="2">
    <source>
        <dbReference type="SAM" id="Phobius"/>
    </source>
</evidence>
<feature type="region of interest" description="Disordered" evidence="1">
    <location>
        <begin position="1"/>
        <end position="66"/>
    </location>
</feature>
<evidence type="ECO:0000313" key="3">
    <source>
        <dbReference type="EMBL" id="KAL0633415.1"/>
    </source>
</evidence>
<accession>A0ABR3GCC5</accession>
<keyword evidence="2" id="KW-0812">Transmembrane</keyword>
<evidence type="ECO:0000313" key="4">
    <source>
        <dbReference type="Proteomes" id="UP001447188"/>
    </source>
</evidence>
<keyword evidence="4" id="KW-1185">Reference proteome</keyword>
<keyword evidence="2" id="KW-1133">Transmembrane helix</keyword>
<name>A0ABR3GCC5_9PEZI</name>
<gene>
    <name evidence="3" type="ORF">Q9L58_007666</name>
</gene>
<proteinExistence type="predicted"/>
<protein>
    <submittedName>
        <fullName evidence="3">Uncharacterized protein</fullName>
    </submittedName>
</protein>
<feature type="compositionally biased region" description="Low complexity" evidence="1">
    <location>
        <begin position="471"/>
        <end position="487"/>
    </location>
</feature>
<dbReference type="EMBL" id="JBBBZM010000126">
    <property type="protein sequence ID" value="KAL0633415.1"/>
    <property type="molecule type" value="Genomic_DNA"/>
</dbReference>
<feature type="transmembrane region" description="Helical" evidence="2">
    <location>
        <begin position="256"/>
        <end position="280"/>
    </location>
</feature>
<comment type="caution">
    <text evidence="3">The sequence shown here is derived from an EMBL/GenBank/DDBJ whole genome shotgun (WGS) entry which is preliminary data.</text>
</comment>
<feature type="transmembrane region" description="Helical" evidence="2">
    <location>
        <begin position="220"/>
        <end position="244"/>
    </location>
</feature>
<dbReference type="PANTHER" id="PTHR42069">
    <property type="entry name" value="HYPHAL ANASTAMOSIS-8 PROTEIN"/>
    <property type="match status" value="1"/>
</dbReference>
<dbReference type="Proteomes" id="UP001447188">
    <property type="component" value="Unassembled WGS sequence"/>
</dbReference>
<feature type="transmembrane region" description="Helical" evidence="2">
    <location>
        <begin position="174"/>
        <end position="200"/>
    </location>
</feature>
<organism evidence="3 4">
    <name type="scientific">Discina gigas</name>
    <dbReference type="NCBI Taxonomy" id="1032678"/>
    <lineage>
        <taxon>Eukaryota</taxon>
        <taxon>Fungi</taxon>
        <taxon>Dikarya</taxon>
        <taxon>Ascomycota</taxon>
        <taxon>Pezizomycotina</taxon>
        <taxon>Pezizomycetes</taxon>
        <taxon>Pezizales</taxon>
        <taxon>Discinaceae</taxon>
        <taxon>Discina</taxon>
    </lineage>
</organism>
<feature type="transmembrane region" description="Helical" evidence="2">
    <location>
        <begin position="321"/>
        <end position="345"/>
    </location>
</feature>
<dbReference type="PANTHER" id="PTHR42069:SF1">
    <property type="entry name" value="MARVEL DOMAIN-CONTAINING PROTEIN"/>
    <property type="match status" value="1"/>
</dbReference>